<evidence type="ECO:0000313" key="13">
    <source>
        <dbReference type="EMBL" id="CAK9171934.1"/>
    </source>
</evidence>
<evidence type="ECO:0000256" key="5">
    <source>
        <dbReference type="ARBA" id="ARBA00023015"/>
    </source>
</evidence>
<reference evidence="13 14" key="1">
    <citation type="submission" date="2024-02" db="EMBL/GenBank/DDBJ databases">
        <authorList>
            <person name="Vignale AGUSTIN F."/>
            <person name="Sosa J E."/>
            <person name="Modenutti C."/>
        </authorList>
    </citation>
    <scope>NUCLEOTIDE SEQUENCE [LARGE SCALE GENOMIC DNA]</scope>
</reference>
<evidence type="ECO:0000313" key="14">
    <source>
        <dbReference type="Proteomes" id="UP001642360"/>
    </source>
</evidence>
<dbReference type="GO" id="GO:0005634">
    <property type="term" value="C:nucleus"/>
    <property type="evidence" value="ECO:0007669"/>
    <property type="project" value="UniProtKB-SubCell"/>
</dbReference>
<evidence type="ECO:0000256" key="11">
    <source>
        <dbReference type="SAM" id="MobiDB-lite"/>
    </source>
</evidence>
<comment type="caution">
    <text evidence="13">The sequence shown here is derived from an EMBL/GenBank/DDBJ whole genome shotgun (WGS) entry which is preliminary data.</text>
</comment>
<dbReference type="Proteomes" id="UP001642360">
    <property type="component" value="Unassembled WGS sequence"/>
</dbReference>
<evidence type="ECO:0000256" key="4">
    <source>
        <dbReference type="ARBA" id="ARBA00022833"/>
    </source>
</evidence>
<keyword evidence="8" id="KW-0539">Nucleus</keyword>
<evidence type="ECO:0000256" key="3">
    <source>
        <dbReference type="ARBA" id="ARBA00022771"/>
    </source>
</evidence>
<dbReference type="InterPro" id="IPR036893">
    <property type="entry name" value="SBP_sf"/>
</dbReference>
<dbReference type="PANTHER" id="PTHR31251">
    <property type="entry name" value="SQUAMOSA PROMOTER-BINDING-LIKE PROTEIN 4"/>
    <property type="match status" value="1"/>
</dbReference>
<evidence type="ECO:0000256" key="1">
    <source>
        <dbReference type="ARBA" id="ARBA00004123"/>
    </source>
</evidence>
<dbReference type="InterPro" id="IPR044817">
    <property type="entry name" value="SBP-like"/>
</dbReference>
<dbReference type="InterPro" id="IPR004333">
    <property type="entry name" value="SBP_dom"/>
</dbReference>
<dbReference type="PANTHER" id="PTHR31251:SF208">
    <property type="entry name" value="SQUAMOSA PROMOTER-BINDING-LIKE PROTEIN 18"/>
    <property type="match status" value="1"/>
</dbReference>
<evidence type="ECO:0000256" key="10">
    <source>
        <dbReference type="PROSITE-ProRule" id="PRU00470"/>
    </source>
</evidence>
<evidence type="ECO:0000256" key="7">
    <source>
        <dbReference type="ARBA" id="ARBA00023163"/>
    </source>
</evidence>
<comment type="function">
    <text evidence="9">Probable transcriptional factor. Binds to the promoter of the SQUAMOSA gene.</text>
</comment>
<dbReference type="Pfam" id="PF03110">
    <property type="entry name" value="SBP"/>
    <property type="match status" value="1"/>
</dbReference>
<keyword evidence="6" id="KW-0238">DNA-binding</keyword>
<gene>
    <name evidence="13" type="ORF">ILEXP_LOCUS41554</name>
</gene>
<dbReference type="GO" id="GO:0008270">
    <property type="term" value="F:zinc ion binding"/>
    <property type="evidence" value="ECO:0007669"/>
    <property type="project" value="UniProtKB-KW"/>
</dbReference>
<evidence type="ECO:0000259" key="12">
    <source>
        <dbReference type="PROSITE" id="PS51141"/>
    </source>
</evidence>
<dbReference type="EMBL" id="CAUOFW020005869">
    <property type="protein sequence ID" value="CAK9171934.1"/>
    <property type="molecule type" value="Genomic_DNA"/>
</dbReference>
<feature type="region of interest" description="Disordered" evidence="11">
    <location>
        <begin position="86"/>
        <end position="111"/>
    </location>
</feature>
<keyword evidence="4" id="KW-0862">Zinc</keyword>
<organism evidence="13 14">
    <name type="scientific">Ilex paraguariensis</name>
    <name type="common">yerba mate</name>
    <dbReference type="NCBI Taxonomy" id="185542"/>
    <lineage>
        <taxon>Eukaryota</taxon>
        <taxon>Viridiplantae</taxon>
        <taxon>Streptophyta</taxon>
        <taxon>Embryophyta</taxon>
        <taxon>Tracheophyta</taxon>
        <taxon>Spermatophyta</taxon>
        <taxon>Magnoliopsida</taxon>
        <taxon>eudicotyledons</taxon>
        <taxon>Gunneridae</taxon>
        <taxon>Pentapetalae</taxon>
        <taxon>asterids</taxon>
        <taxon>campanulids</taxon>
        <taxon>Aquifoliales</taxon>
        <taxon>Aquifoliaceae</taxon>
        <taxon>Ilex</taxon>
    </lineage>
</organism>
<dbReference type="PROSITE" id="PS51141">
    <property type="entry name" value="ZF_SBP"/>
    <property type="match status" value="1"/>
</dbReference>
<evidence type="ECO:0000256" key="2">
    <source>
        <dbReference type="ARBA" id="ARBA00022723"/>
    </source>
</evidence>
<feature type="domain" description="SBP-type" evidence="12">
    <location>
        <begin position="21"/>
        <end position="98"/>
    </location>
</feature>
<dbReference type="AlphaFoldDB" id="A0ABC8TR22"/>
<dbReference type="SUPFAM" id="SSF103612">
    <property type="entry name" value="SBT domain"/>
    <property type="match status" value="1"/>
</dbReference>
<name>A0ABC8TR22_9AQUA</name>
<keyword evidence="14" id="KW-1185">Reference proteome</keyword>
<accession>A0ABC8TR22</accession>
<proteinExistence type="predicted"/>
<keyword evidence="3 10" id="KW-0863">Zinc-finger</keyword>
<protein>
    <recommendedName>
        <fullName evidence="12">SBP-type domain-containing protein</fullName>
    </recommendedName>
</protein>
<evidence type="ECO:0000256" key="9">
    <source>
        <dbReference type="ARBA" id="ARBA00056472"/>
    </source>
</evidence>
<keyword evidence="2" id="KW-0479">Metal-binding</keyword>
<evidence type="ECO:0000256" key="8">
    <source>
        <dbReference type="ARBA" id="ARBA00023242"/>
    </source>
</evidence>
<keyword evidence="7" id="KW-0804">Transcription</keyword>
<keyword evidence="5" id="KW-0805">Transcription regulation</keyword>
<dbReference type="GO" id="GO:0003677">
    <property type="term" value="F:DNA binding"/>
    <property type="evidence" value="ECO:0007669"/>
    <property type="project" value="UniProtKB-KW"/>
</dbReference>
<evidence type="ECO:0000256" key="6">
    <source>
        <dbReference type="ARBA" id="ARBA00023125"/>
    </source>
</evidence>
<comment type="subcellular location">
    <subcellularLocation>
        <location evidence="1">Nucleus</location>
    </subcellularLocation>
</comment>
<sequence length="476" mass="52432">MESSFSGSSKRAKAPSNVTQVVRCLVDGCNADLNQCREYHRRHKVCEFHAKSPKVTIGGREQRFCQQCSRFHSLAEFDEGKRSCRKRLDGHNRRRRKPQPDPLSRNSGMTVSNQQGTMLLSFSNPQIFPSAGGTSTWAGPVKAENETVLYNSQSPLSCIDRRNPFPESSAHSYRGVNQFQFLQQDTDHILPEASVCQSLLDPHSASAITCSSQRMFCDGLNRMVDSDGALSLLSSAPAITREIGLSPMVQPDPELQAQSLIHNLQYSSTMLLSFSNPQIFPSAGGTSTWAGPVKAENETVLYNRQSPLSCIDRRNPFPESSAHSCRGVNQFQFLQQDTDHILPEASVCQSLLDPHSASAITCSSQRMFCDGLNRMVDSDGALSLLSSAPAITREIGLSPMVQPDPELQAQSLIHNLQYSSIDQYACTQEMEIKPVVSATDSGNSHDATLCFQGMFQNEPDGSSASGSHQTLIFWWE</sequence>
<dbReference type="FunFam" id="4.10.1100.10:FF:000001">
    <property type="entry name" value="Squamosa promoter-binding-like protein 14"/>
    <property type="match status" value="1"/>
</dbReference>
<dbReference type="Gene3D" id="4.10.1100.10">
    <property type="entry name" value="Transcription factor, SBP-box domain"/>
    <property type="match status" value="1"/>
</dbReference>